<evidence type="ECO:0008006" key="5">
    <source>
        <dbReference type="Google" id="ProtNLM"/>
    </source>
</evidence>
<dbReference type="Pfam" id="PF07470">
    <property type="entry name" value="Glyco_hydro_88"/>
    <property type="match status" value="1"/>
</dbReference>
<dbReference type="InterPro" id="IPR010905">
    <property type="entry name" value="Glyco_hydro_88"/>
</dbReference>
<evidence type="ECO:0000256" key="2">
    <source>
        <dbReference type="SAM" id="SignalP"/>
    </source>
</evidence>
<dbReference type="SUPFAM" id="SSF48208">
    <property type="entry name" value="Six-hairpin glycosidases"/>
    <property type="match status" value="1"/>
</dbReference>
<keyword evidence="4" id="KW-1185">Reference proteome</keyword>
<dbReference type="GO" id="GO:0005975">
    <property type="term" value="P:carbohydrate metabolic process"/>
    <property type="evidence" value="ECO:0007669"/>
    <property type="project" value="InterPro"/>
</dbReference>
<evidence type="ECO:0000313" key="4">
    <source>
        <dbReference type="Proteomes" id="UP000003167"/>
    </source>
</evidence>
<dbReference type="OrthoDB" id="258246at2"/>
<gene>
    <name evidence="3" type="ORF">HMPREF9944_00707</name>
</gene>
<evidence type="ECO:0000256" key="1">
    <source>
        <dbReference type="ARBA" id="ARBA00022801"/>
    </source>
</evidence>
<dbReference type="PANTHER" id="PTHR33886:SF8">
    <property type="entry name" value="UNSATURATED RHAMNOGALACTURONAN HYDROLASE (EUROFUNG)"/>
    <property type="match status" value="1"/>
</dbReference>
<dbReference type="AlphaFoldDB" id="H1HKL3"/>
<accession>H1HKL3</accession>
<dbReference type="STRING" id="999422.HMPREF9944_00707"/>
<protein>
    <recommendedName>
        <fullName evidence="5">Glycosyl hydrolase family 88</fullName>
    </recommendedName>
</protein>
<dbReference type="GO" id="GO:0016787">
    <property type="term" value="F:hydrolase activity"/>
    <property type="evidence" value="ECO:0007669"/>
    <property type="project" value="UniProtKB-KW"/>
</dbReference>
<keyword evidence="2" id="KW-0732">Signal</keyword>
<dbReference type="EMBL" id="AGEK01000016">
    <property type="protein sequence ID" value="EHO73114.1"/>
    <property type="molecule type" value="Genomic_DNA"/>
</dbReference>
<proteinExistence type="predicted"/>
<feature type="chain" id="PRO_5003551482" description="Glycosyl hydrolase family 88" evidence="2">
    <location>
        <begin position="20"/>
        <end position="375"/>
    </location>
</feature>
<dbReference type="PANTHER" id="PTHR33886">
    <property type="entry name" value="UNSATURATED RHAMNOGALACTURONAN HYDROLASE (EUROFUNG)"/>
    <property type="match status" value="1"/>
</dbReference>
<sequence>MKKSIILWALWLGVLPLWAKQQTPESVAEIIQRVNNNWQSNHTYKTRAFWDDAVYHIGNMEVVQLFPKSDFTGYSMRWAIHNRWQGATEKDPKKWKYQHYGEYQFHVLFGDWQTCFQTYIDLYKISPTKDKITRTKEVMSYMADAPESDYWWWADALFMSMPVMTKMYKLTGEQKYLNKMYSCILFTDSLMYDHETGLYFRDAKYVYPKHKTNFGKKDFWARADGWVLAGLAKVLQDLPKDYQHYDFFVEKYRRLAAAAAKLQQRGGYWTRSMMDPRQAPGPETSGTELLTYGLLWGINNGILPMKSYKKTVERAWNYLQNTALQPDGRVGYVQPIGEKAIPDQIVDRNSETNFGVGGFLLAACEYYRYLKAGTK</sequence>
<evidence type="ECO:0000313" key="3">
    <source>
        <dbReference type="EMBL" id="EHO73114.1"/>
    </source>
</evidence>
<dbReference type="InterPro" id="IPR012341">
    <property type="entry name" value="6hp_glycosidase-like_sf"/>
</dbReference>
<dbReference type="InterPro" id="IPR052043">
    <property type="entry name" value="PolySaccharide_Degr_Enz"/>
</dbReference>
<organism evidence="3 4">
    <name type="scientific">Segatella maculosa OT 289</name>
    <dbReference type="NCBI Taxonomy" id="999422"/>
    <lineage>
        <taxon>Bacteria</taxon>
        <taxon>Pseudomonadati</taxon>
        <taxon>Bacteroidota</taxon>
        <taxon>Bacteroidia</taxon>
        <taxon>Bacteroidales</taxon>
        <taxon>Prevotellaceae</taxon>
        <taxon>Segatella</taxon>
    </lineage>
</organism>
<dbReference type="HOGENOM" id="CLU_042785_0_0_10"/>
<comment type="caution">
    <text evidence="3">The sequence shown here is derived from an EMBL/GenBank/DDBJ whole genome shotgun (WGS) entry which is preliminary data.</text>
</comment>
<reference evidence="3 4" key="1">
    <citation type="submission" date="2011-12" db="EMBL/GenBank/DDBJ databases">
        <title>The Genome Sequence of Prevotella maculosa OT 289.</title>
        <authorList>
            <consortium name="The Broad Institute Genome Sequencing Platform"/>
            <person name="Earl A."/>
            <person name="Ward D."/>
            <person name="Feldgarden M."/>
            <person name="Gevers D."/>
            <person name="Izard J."/>
            <person name="Blanton J.M."/>
            <person name="Mathney J."/>
            <person name="Tanner A.C."/>
            <person name="Dewhirst F.E."/>
            <person name="Young S.K."/>
            <person name="Zeng Q."/>
            <person name="Gargeya S."/>
            <person name="Fitzgerald M."/>
            <person name="Haas B."/>
            <person name="Abouelleil A."/>
            <person name="Alvarado L."/>
            <person name="Arachchi H.M."/>
            <person name="Berlin A."/>
            <person name="Chapman S.B."/>
            <person name="Gearin G."/>
            <person name="Goldberg J."/>
            <person name="Griggs A."/>
            <person name="Gujja S."/>
            <person name="Hansen M."/>
            <person name="Heiman D."/>
            <person name="Howarth C."/>
            <person name="Larimer J."/>
            <person name="Lui A."/>
            <person name="MacDonald P.J.P."/>
            <person name="McCowen C."/>
            <person name="Montmayeur A."/>
            <person name="Murphy C."/>
            <person name="Neiman D."/>
            <person name="Pearson M."/>
            <person name="Priest M."/>
            <person name="Roberts A."/>
            <person name="Saif S."/>
            <person name="Shea T."/>
            <person name="Sisk P."/>
            <person name="Stolte C."/>
            <person name="Sykes S."/>
            <person name="Wortman J."/>
            <person name="Nusbaum C."/>
            <person name="Birren B."/>
        </authorList>
    </citation>
    <scope>NUCLEOTIDE SEQUENCE [LARGE SCALE GENOMIC DNA]</scope>
    <source>
        <strain evidence="3 4">OT 289</strain>
    </source>
</reference>
<dbReference type="PATRIC" id="fig|999422.3.peg.723"/>
<keyword evidence="1" id="KW-0378">Hydrolase</keyword>
<dbReference type="InterPro" id="IPR008928">
    <property type="entry name" value="6-hairpin_glycosidase_sf"/>
</dbReference>
<dbReference type="Proteomes" id="UP000003167">
    <property type="component" value="Unassembled WGS sequence"/>
</dbReference>
<name>H1HKL3_9BACT</name>
<feature type="signal peptide" evidence="2">
    <location>
        <begin position="1"/>
        <end position="19"/>
    </location>
</feature>
<dbReference type="Gene3D" id="1.50.10.10">
    <property type="match status" value="1"/>
</dbReference>
<dbReference type="RefSeq" id="WP_008564453.1">
    <property type="nucleotide sequence ID" value="NZ_JH594501.1"/>
</dbReference>